<dbReference type="PANTHER" id="PTHR21373">
    <property type="entry name" value="GLUCOSE REPRESSIBLE PROTEIN MAK10"/>
    <property type="match status" value="1"/>
</dbReference>
<dbReference type="EMBL" id="ML986584">
    <property type="protein sequence ID" value="KAF2268902.1"/>
    <property type="molecule type" value="Genomic_DNA"/>
</dbReference>
<evidence type="ECO:0000256" key="4">
    <source>
        <dbReference type="SAM" id="MobiDB-lite"/>
    </source>
</evidence>
<evidence type="ECO:0000259" key="6">
    <source>
        <dbReference type="Pfam" id="PF25789"/>
    </source>
</evidence>
<dbReference type="InterPro" id="IPR007244">
    <property type="entry name" value="Naa35_N"/>
</dbReference>
<evidence type="ECO:0000259" key="5">
    <source>
        <dbReference type="Pfam" id="PF04112"/>
    </source>
</evidence>
<reference evidence="8" key="1">
    <citation type="journal article" date="2020" name="Stud. Mycol.">
        <title>101 Dothideomycetes genomes: A test case for predicting lifestyles and emergence of pathogens.</title>
        <authorList>
            <person name="Haridas S."/>
            <person name="Albert R."/>
            <person name="Binder M."/>
            <person name="Bloem J."/>
            <person name="LaButti K."/>
            <person name="Salamov A."/>
            <person name="Andreopoulos B."/>
            <person name="Baker S."/>
            <person name="Barry K."/>
            <person name="Bills G."/>
            <person name="Bluhm B."/>
            <person name="Cannon C."/>
            <person name="Castanera R."/>
            <person name="Culley D."/>
            <person name="Daum C."/>
            <person name="Ezra D."/>
            <person name="Gonzalez J."/>
            <person name="Henrissat B."/>
            <person name="Kuo A."/>
            <person name="Liang C."/>
            <person name="Lipzen A."/>
            <person name="Lutzoni F."/>
            <person name="Magnuson J."/>
            <person name="Mondo S."/>
            <person name="Nolan M."/>
            <person name="Ohm R."/>
            <person name="Pangilinan J."/>
            <person name="Park H.-J."/>
            <person name="Ramirez L."/>
            <person name="Alfaro M."/>
            <person name="Sun H."/>
            <person name="Tritt A."/>
            <person name="Yoshinaga Y."/>
            <person name="Zwiers L.-H."/>
            <person name="Turgeon B."/>
            <person name="Goodwin S."/>
            <person name="Spatafora J."/>
            <person name="Crous P."/>
            <person name="Grigoriev I."/>
        </authorList>
    </citation>
    <scope>NUCLEOTIDE SEQUENCE [LARGE SCALE GENOMIC DNA]</scope>
    <source>
        <strain evidence="8">CBS 304.66</strain>
    </source>
</reference>
<dbReference type="OrthoDB" id="269405at2759"/>
<dbReference type="InterPro" id="IPR057983">
    <property type="entry name" value="NAA35-like_N"/>
</dbReference>
<dbReference type="Pfam" id="PF04112">
    <property type="entry name" value="Mak10"/>
    <property type="match status" value="1"/>
</dbReference>
<dbReference type="Pfam" id="PF25789">
    <property type="entry name" value="TPR_NAA35"/>
    <property type="match status" value="1"/>
</dbReference>
<comment type="caution">
    <text evidence="7">The sequence shown here is derived from an EMBL/GenBank/DDBJ whole genome shotgun (WGS) entry which is preliminary data.</text>
</comment>
<dbReference type="InterPro" id="IPR057982">
    <property type="entry name" value="TPR_NAA35"/>
</dbReference>
<feature type="domain" description="NAA35-like TPR repeats" evidence="6">
    <location>
        <begin position="359"/>
        <end position="657"/>
    </location>
</feature>
<dbReference type="GO" id="GO:0031417">
    <property type="term" value="C:NatC complex"/>
    <property type="evidence" value="ECO:0007669"/>
    <property type="project" value="InterPro"/>
</dbReference>
<evidence type="ECO:0000256" key="1">
    <source>
        <dbReference type="ARBA" id="ARBA00004496"/>
    </source>
</evidence>
<protein>
    <submittedName>
        <fullName evidence="7">Amino-acid N-acetyltransferas-like protein subunit Mak10</fullName>
    </submittedName>
</protein>
<dbReference type="PANTHER" id="PTHR21373:SF0">
    <property type="entry name" value="N-ALPHA-ACETYLTRANSFERASE 35, NATC AUXILIARY SUBUNIT"/>
    <property type="match status" value="1"/>
</dbReference>
<accession>A0A9P4N6V5</accession>
<dbReference type="Proteomes" id="UP000800093">
    <property type="component" value="Unassembled WGS sequence"/>
</dbReference>
<keyword evidence="3" id="KW-0963">Cytoplasm</keyword>
<name>A0A9P4N6V5_9PLEO</name>
<evidence type="ECO:0000256" key="2">
    <source>
        <dbReference type="ARBA" id="ARBA00006289"/>
    </source>
</evidence>
<evidence type="ECO:0000313" key="8">
    <source>
        <dbReference type="Proteomes" id="UP000800093"/>
    </source>
</evidence>
<proteinExistence type="inferred from homology"/>
<evidence type="ECO:0000256" key="3">
    <source>
        <dbReference type="ARBA" id="ARBA00022490"/>
    </source>
</evidence>
<feature type="domain" description="NAA35-like N-terminal" evidence="5">
    <location>
        <begin position="66"/>
        <end position="225"/>
    </location>
</feature>
<gene>
    <name evidence="7" type="ORF">CC78DRAFT_487739</name>
</gene>
<keyword evidence="8" id="KW-1185">Reference proteome</keyword>
<comment type="subcellular location">
    <subcellularLocation>
        <location evidence="1">Cytoplasm</location>
    </subcellularLocation>
</comment>
<feature type="region of interest" description="Disordered" evidence="4">
    <location>
        <begin position="1"/>
        <end position="30"/>
    </location>
</feature>
<evidence type="ECO:0000313" key="7">
    <source>
        <dbReference type="EMBL" id="KAF2268902.1"/>
    </source>
</evidence>
<dbReference type="AlphaFoldDB" id="A0A9P4N6V5"/>
<sequence length="778" mass="87838">MAEPQLGHAATSNNVVPVDGPGSSKEASSASIGLPLRQAMKQPVAEIKIHDITDKFTRACSALEVGQLVKDEYFTLFESIGALEIMDPKMDSGFLQPGEASEDDYDTLGALLPEELIGIMDQLLCYEMAWHTGYPLSQTLFTSVYIDKLLWPEPKVLEQAQFYRGEITDDKRPGVLLEVLRAYCLALVKCCDFAIARITSRDYFEEEDFCTHTYNRVLFVQVPMNVFQRELDASVERLQDGTEVEINPILRDAIVARLQFRKDFLTALDLDVPIDHLEAHWQPLLDGLTTITTTQQLGKTVPGSFSLKIQRRLASTVPPRPIVELDSADAFSKLKQLITDCKEATRFPSLPPDPIEYQNFLWAFASRTPTPLPYSRSYLANLLFHESSISIPLADMRYLVFPASPILDPTNWTLSPPRNPMLPKPPRLQLAILIDDFIDRAGQPYLEFWTALGQNRCRLRRMLNHVISAWDQLQSDAGVVDEDLKNVIGQMNAEGQVLDYPLTTWVYHKKLWMMEKAVLLGFEQDIYLPDEYAGMYLFLNNVSRKRKDLLLTVKSDFNNRLSQLRSNKSASGLQKAKEVQDGLLYIDSLLAETTATLELGLALGKFYVALLYLDLIPRPKRPFGSEQCRYELRMKNFLNLHPSEVTEFSEFNNHTKPFGPYEKPDTDEVDYTKDKIFKWMANPTFWSGMEEHVRRAKEACSLLRKLGPQAAHAVGVREAWDKEVQSTMASCVALGVAVLGLKLAAGAEGPRGITIEFPTGGQGKRYHEGWVVGKVIKV</sequence>
<comment type="similarity">
    <text evidence="2">Belongs to the MAK10 family.</text>
</comment>
<organism evidence="7 8">
    <name type="scientific">Lojkania enalia</name>
    <dbReference type="NCBI Taxonomy" id="147567"/>
    <lineage>
        <taxon>Eukaryota</taxon>
        <taxon>Fungi</taxon>
        <taxon>Dikarya</taxon>
        <taxon>Ascomycota</taxon>
        <taxon>Pezizomycotina</taxon>
        <taxon>Dothideomycetes</taxon>
        <taxon>Pleosporomycetidae</taxon>
        <taxon>Pleosporales</taxon>
        <taxon>Pleosporales incertae sedis</taxon>
        <taxon>Lojkania</taxon>
    </lineage>
</organism>